<proteinExistence type="predicted"/>
<evidence type="ECO:0000313" key="1">
    <source>
        <dbReference type="EMBL" id="ARF08975.1"/>
    </source>
</evidence>
<organism evidence="1">
    <name type="scientific">Catovirus CTV1</name>
    <dbReference type="NCBI Taxonomy" id="1977631"/>
    <lineage>
        <taxon>Viruses</taxon>
        <taxon>Varidnaviria</taxon>
        <taxon>Bamfordvirae</taxon>
        <taxon>Nucleocytoviricota</taxon>
        <taxon>Megaviricetes</taxon>
        <taxon>Imitervirales</taxon>
        <taxon>Mimiviridae</taxon>
        <taxon>Klosneuvirinae</taxon>
        <taxon>Catovirus</taxon>
    </lineage>
</organism>
<protein>
    <recommendedName>
        <fullName evidence="2">Ankyrin repeat protein</fullName>
    </recommendedName>
</protein>
<name>A0A1V0SB82_9VIRU</name>
<accession>A0A1V0SB82</accession>
<reference evidence="1" key="1">
    <citation type="journal article" date="2017" name="Science">
        <title>Giant viruses with an expanded complement of translation system components.</title>
        <authorList>
            <person name="Schulz F."/>
            <person name="Yutin N."/>
            <person name="Ivanova N.N."/>
            <person name="Ortega D.R."/>
            <person name="Lee T.K."/>
            <person name="Vierheilig J."/>
            <person name="Daims H."/>
            <person name="Horn M."/>
            <person name="Wagner M."/>
            <person name="Jensen G.J."/>
            <person name="Kyrpides N.C."/>
            <person name="Koonin E.V."/>
            <person name="Woyke T."/>
        </authorList>
    </citation>
    <scope>NUCLEOTIDE SEQUENCE</scope>
    <source>
        <strain evidence="1">CTV1</strain>
    </source>
</reference>
<evidence type="ECO:0008006" key="2">
    <source>
        <dbReference type="Google" id="ProtNLM"/>
    </source>
</evidence>
<gene>
    <name evidence="1" type="ORF">Catovirus_1_1025</name>
</gene>
<dbReference type="EMBL" id="KY684083">
    <property type="protein sequence ID" value="ARF08975.1"/>
    <property type="molecule type" value="Genomic_DNA"/>
</dbReference>
<sequence>MFGDIYFLNYFIDYLDLNDMYKFCRLCKKTYLSVKQNEYFDKLSTDIKNGLHISYIFNRGDIHICKLLYIKYSKLVNNKDIIMIGNQTNIIQYVSTDRFDIILNMTNAFQNYCLKNFCGNAKWFTSNNGICSSNNEYLFVNKITDDDINKIFIIVCENNKYNNVKWLFVNYNISDLSILTAFMHCLKLEYLDVCEFLFDNCDIVRFLINFNFENLIDIYRNNNRENIIKWLKIINK</sequence>